<dbReference type="GeneID" id="84575074"/>
<dbReference type="RefSeq" id="WP_005523493.1">
    <property type="nucleotide sequence ID" value="NZ_CAUVSC010000022.1"/>
</dbReference>
<name>A0A6H9XKN2_9CORY</name>
<proteinExistence type="predicted"/>
<comment type="caution">
    <text evidence="1">The sequence shown here is derived from an EMBL/GenBank/DDBJ whole genome shotgun (WGS) entry which is preliminary data.</text>
</comment>
<reference evidence="1 2" key="1">
    <citation type="submission" date="2018-06" db="EMBL/GenBank/DDBJ databases">
        <authorList>
            <consortium name="Pathogen Informatics"/>
            <person name="Doyle S."/>
        </authorList>
    </citation>
    <scope>NUCLEOTIDE SEQUENCE [LARGE SCALE GENOMIC DNA]</scope>
    <source>
        <strain evidence="1 2">NCTC10254</strain>
    </source>
</reference>
<dbReference type="Proteomes" id="UP000249886">
    <property type="component" value="Unassembled WGS sequence"/>
</dbReference>
<protein>
    <submittedName>
        <fullName evidence="1">Uncharacterized protein</fullName>
    </submittedName>
</protein>
<gene>
    <name evidence="1" type="ORF">NCTC10254_02319</name>
</gene>
<dbReference type="EMBL" id="UARK01000033">
    <property type="protein sequence ID" value="SPW33152.1"/>
    <property type="molecule type" value="Genomic_DNA"/>
</dbReference>
<organism evidence="1 2">
    <name type="scientific">Corynebacterium matruchotii</name>
    <dbReference type="NCBI Taxonomy" id="43768"/>
    <lineage>
        <taxon>Bacteria</taxon>
        <taxon>Bacillati</taxon>
        <taxon>Actinomycetota</taxon>
        <taxon>Actinomycetes</taxon>
        <taxon>Mycobacteriales</taxon>
        <taxon>Corynebacteriaceae</taxon>
        <taxon>Corynebacterium</taxon>
    </lineage>
</organism>
<evidence type="ECO:0000313" key="2">
    <source>
        <dbReference type="Proteomes" id="UP000249886"/>
    </source>
</evidence>
<sequence length="329" mass="36612">MSQEEQQKRNDDAWTEICAAISSPEVELLELLIKDDSGDLNEAVEYLFGTAVHQGTLYDITLPVLRFCIRMLDQFSPEATEWVVVWIQLVGSIIRDVPEDPYAIQLHKENASVVEALLALDAKKGGEYYTRALGAWAWYFDAEDELAYRVRARLRGYPVDGGTVAALGAWGGDTSAYLTSDDLGVRTAAAFHDRSEAGTAALIEVLSDPKTEDVWEQIIEPDGRIDDVVEELVARDLSGIAEAERTRLESLPVFCLSIYYQPWKPFLQLINIGNGNGVLNTEATARFLGAVVDDDSLWYNDPYTTDALKKAGLPSSRKELRKLVKSMKD</sequence>
<dbReference type="AlphaFoldDB" id="A0A6H9XKN2"/>
<accession>A0A6H9XKN2</accession>
<evidence type="ECO:0000313" key="1">
    <source>
        <dbReference type="EMBL" id="SPW33152.1"/>
    </source>
</evidence>